<keyword evidence="1" id="KW-1133">Transmembrane helix</keyword>
<sequence length="93" mass="10353">MTYVLSYLTALAVFVFPSVALASDGGESKPWYTGGVPILLLLLAVAVVIWRLPRVKGEHLAHLDDPSFRTRRAVNWFVLGVKAKLKCHTCWQS</sequence>
<feature type="signal peptide" evidence="2">
    <location>
        <begin position="1"/>
        <end position="22"/>
    </location>
</feature>
<dbReference type="AlphaFoldDB" id="A0A0G1MIJ9"/>
<evidence type="ECO:0000313" key="3">
    <source>
        <dbReference type="EMBL" id="KKU07917.1"/>
    </source>
</evidence>
<protein>
    <submittedName>
        <fullName evidence="3">Uncharacterized protein</fullName>
    </submittedName>
</protein>
<evidence type="ECO:0000313" key="4">
    <source>
        <dbReference type="Proteomes" id="UP000033999"/>
    </source>
</evidence>
<name>A0A0G1MIJ9_9BACT</name>
<comment type="caution">
    <text evidence="3">The sequence shown here is derived from an EMBL/GenBank/DDBJ whole genome shotgun (WGS) entry which is preliminary data.</text>
</comment>
<keyword evidence="1" id="KW-0472">Membrane</keyword>
<keyword evidence="1" id="KW-0812">Transmembrane</keyword>
<keyword evidence="2" id="KW-0732">Signal</keyword>
<dbReference type="Proteomes" id="UP000033999">
    <property type="component" value="Unassembled WGS sequence"/>
</dbReference>
<accession>A0A0G1MIJ9</accession>
<feature type="transmembrane region" description="Helical" evidence="1">
    <location>
        <begin position="32"/>
        <end position="52"/>
    </location>
</feature>
<evidence type="ECO:0000256" key="1">
    <source>
        <dbReference type="SAM" id="Phobius"/>
    </source>
</evidence>
<reference evidence="3 4" key="1">
    <citation type="journal article" date="2015" name="Nature">
        <title>rRNA introns, odd ribosomes, and small enigmatic genomes across a large radiation of phyla.</title>
        <authorList>
            <person name="Brown C.T."/>
            <person name="Hug L.A."/>
            <person name="Thomas B.C."/>
            <person name="Sharon I."/>
            <person name="Castelle C.J."/>
            <person name="Singh A."/>
            <person name="Wilkins M.J."/>
            <person name="Williams K.H."/>
            <person name="Banfield J.F."/>
        </authorList>
    </citation>
    <scope>NUCLEOTIDE SEQUENCE [LARGE SCALE GENOMIC DNA]</scope>
</reference>
<gene>
    <name evidence="3" type="ORF">UX10_C0004G0045</name>
</gene>
<proteinExistence type="predicted"/>
<evidence type="ECO:0000256" key="2">
    <source>
        <dbReference type="SAM" id="SignalP"/>
    </source>
</evidence>
<organism evidence="3 4">
    <name type="scientific">Candidatus Magasanikbacteria bacterium GW2011_GWA2_45_39</name>
    <dbReference type="NCBI Taxonomy" id="1619041"/>
    <lineage>
        <taxon>Bacteria</taxon>
        <taxon>Candidatus Magasanikiibacteriota</taxon>
    </lineage>
</organism>
<dbReference type="EMBL" id="LCKX01000004">
    <property type="protein sequence ID" value="KKU07917.1"/>
    <property type="molecule type" value="Genomic_DNA"/>
</dbReference>
<feature type="chain" id="PRO_5002538480" evidence="2">
    <location>
        <begin position="23"/>
        <end position="93"/>
    </location>
</feature>